<evidence type="ECO:0000256" key="1">
    <source>
        <dbReference type="SAM" id="MobiDB-lite"/>
    </source>
</evidence>
<dbReference type="Gene3D" id="2.40.128.270">
    <property type="match status" value="4"/>
</dbReference>
<dbReference type="InterPro" id="IPR005184">
    <property type="entry name" value="DUF306_Meta_HslJ"/>
</dbReference>
<feature type="signal peptide" evidence="2">
    <location>
        <begin position="1"/>
        <end position="34"/>
    </location>
</feature>
<proteinExistence type="predicted"/>
<dbReference type="PANTHER" id="PTHR35535">
    <property type="entry name" value="HEAT SHOCK PROTEIN HSLJ"/>
    <property type="match status" value="1"/>
</dbReference>
<dbReference type="RefSeq" id="WP_189642280.1">
    <property type="nucleotide sequence ID" value="NZ_BNAL01000005.1"/>
</dbReference>
<organism evidence="4 5">
    <name type="scientific">Deinococcus piscis</name>
    <dbReference type="NCBI Taxonomy" id="394230"/>
    <lineage>
        <taxon>Bacteria</taxon>
        <taxon>Thermotogati</taxon>
        <taxon>Deinococcota</taxon>
        <taxon>Deinococci</taxon>
        <taxon>Deinococcales</taxon>
        <taxon>Deinococcaceae</taxon>
        <taxon>Deinococcus</taxon>
    </lineage>
</organism>
<accession>A0ABQ3K0A9</accession>
<reference evidence="5" key="1">
    <citation type="journal article" date="2019" name="Int. J. Syst. Evol. Microbiol.">
        <title>The Global Catalogue of Microorganisms (GCM) 10K type strain sequencing project: providing services to taxonomists for standard genome sequencing and annotation.</title>
        <authorList>
            <consortium name="The Broad Institute Genomics Platform"/>
            <consortium name="The Broad Institute Genome Sequencing Center for Infectious Disease"/>
            <person name="Wu L."/>
            <person name="Ma J."/>
        </authorList>
    </citation>
    <scope>NUCLEOTIDE SEQUENCE [LARGE SCALE GENOMIC DNA]</scope>
    <source>
        <strain evidence="5">CGMCC 1.18439</strain>
    </source>
</reference>
<comment type="caution">
    <text evidence="4">The sequence shown here is derived from an EMBL/GenBank/DDBJ whole genome shotgun (WGS) entry which is preliminary data.</text>
</comment>
<evidence type="ECO:0000313" key="4">
    <source>
        <dbReference type="EMBL" id="GHF97634.1"/>
    </source>
</evidence>
<evidence type="ECO:0000259" key="3">
    <source>
        <dbReference type="Pfam" id="PF03724"/>
    </source>
</evidence>
<feature type="domain" description="DUF306" evidence="3">
    <location>
        <begin position="182"/>
        <end position="294"/>
    </location>
</feature>
<gene>
    <name evidence="4" type="ORF">GCM10017783_06900</name>
</gene>
<feature type="domain" description="DUF306" evidence="3">
    <location>
        <begin position="40"/>
        <end position="142"/>
    </location>
</feature>
<feature type="domain" description="DUF306" evidence="3">
    <location>
        <begin position="309"/>
        <end position="407"/>
    </location>
</feature>
<feature type="compositionally biased region" description="Polar residues" evidence="1">
    <location>
        <begin position="151"/>
        <end position="172"/>
    </location>
</feature>
<evidence type="ECO:0000313" key="5">
    <source>
        <dbReference type="Proteomes" id="UP000632154"/>
    </source>
</evidence>
<keyword evidence="2" id="KW-0732">Signal</keyword>
<dbReference type="EMBL" id="BNAL01000005">
    <property type="protein sequence ID" value="GHF97634.1"/>
    <property type="molecule type" value="Genomic_DNA"/>
</dbReference>
<feature type="region of interest" description="Disordered" evidence="1">
    <location>
        <begin position="151"/>
        <end position="176"/>
    </location>
</feature>
<feature type="chain" id="PRO_5045241183" description="DUF306 domain-containing protein" evidence="2">
    <location>
        <begin position="35"/>
        <end position="538"/>
    </location>
</feature>
<dbReference type="PANTHER" id="PTHR35535:SF1">
    <property type="entry name" value="HEAT SHOCK PROTEIN HSLJ"/>
    <property type="match status" value="1"/>
</dbReference>
<dbReference type="InterPro" id="IPR038670">
    <property type="entry name" value="HslJ-like_sf"/>
</dbReference>
<keyword evidence="5" id="KW-1185">Reference proteome</keyword>
<name>A0ABQ3K0A9_9DEIO</name>
<evidence type="ECO:0000256" key="2">
    <source>
        <dbReference type="SAM" id="SignalP"/>
    </source>
</evidence>
<protein>
    <recommendedName>
        <fullName evidence="3">DUF306 domain-containing protein</fullName>
    </recommendedName>
</protein>
<dbReference type="InterPro" id="IPR053147">
    <property type="entry name" value="Hsp_HslJ-like"/>
</dbReference>
<dbReference type="Pfam" id="PF03724">
    <property type="entry name" value="META"/>
    <property type="match status" value="4"/>
</dbReference>
<sequence>MDKQKKLNHVRFNLGGLRCGLLSVALLGLGTAAAQTAPASLAGEWTVVGPDSLLGKGNAAPSLTLDGRSDLSGFAGCNRLSGRYAARGSVFLTSGLAVTRMACDPQAMQLESAVLDRLNRVNRFSLDGELLTLKGSQGDLLLRRSGPALNLGTSLTPAPQEPSMTLPPSSDPATPAALSAVTGAWQVRSLTVGGQSVPVRPEAAVDLKLTGEKLELSGTLGCNRLRSTGQMQPQTPGSDSPEWRFIGVGTTRMACEPELMAAETQLTEFLLGALRLDLSGDTLTLRSAGGELVLERAVPQAAAEWASSYQATQLRLDGQDVSLTLPVTFSFEPQADGTLQLSGDAGCNRLFASGQPWEGGWAFDGLGATLMACPDMSAESSVGALLGESFKLFREGNTLALRSERGELQLAPASEATQPAPAVQPAGQYTLTELRRDGQTLDLSAFDRPVILNFAQDAQGQHTLGGSDGCNTFGGSYEWVAGGGLRLPEPPLGTLMFCPSLDTMPSLSAALADSPDITLTGDRLTLRHGDTEWVFQQD</sequence>
<feature type="domain" description="DUF306" evidence="3">
    <location>
        <begin position="427"/>
        <end position="531"/>
    </location>
</feature>
<dbReference type="Proteomes" id="UP000632154">
    <property type="component" value="Unassembled WGS sequence"/>
</dbReference>